<dbReference type="Gene3D" id="3.40.30.10">
    <property type="entry name" value="Glutaredoxin"/>
    <property type="match status" value="1"/>
</dbReference>
<gene>
    <name evidence="7" type="ORF">JHU38_09955</name>
</gene>
<keyword evidence="3" id="KW-1015">Disulfide bond</keyword>
<dbReference type="CDD" id="cd02966">
    <property type="entry name" value="TlpA_like_family"/>
    <property type="match status" value="1"/>
</dbReference>
<evidence type="ECO:0000313" key="8">
    <source>
        <dbReference type="Proteomes" id="UP000664265"/>
    </source>
</evidence>
<name>A0ABS3M7C7_9BACT</name>
<keyword evidence="8" id="KW-1185">Reference proteome</keyword>
<dbReference type="Pfam" id="PF03544">
    <property type="entry name" value="TonB_C"/>
    <property type="match status" value="1"/>
</dbReference>
<dbReference type="Gene3D" id="3.30.1150.10">
    <property type="match status" value="1"/>
</dbReference>
<dbReference type="InterPro" id="IPR000866">
    <property type="entry name" value="AhpC/TSA"/>
</dbReference>
<dbReference type="EMBL" id="JAERMS010000037">
    <property type="protein sequence ID" value="MBO1364087.1"/>
    <property type="molecule type" value="Genomic_DNA"/>
</dbReference>
<feature type="signal peptide" evidence="5">
    <location>
        <begin position="1"/>
        <end position="19"/>
    </location>
</feature>
<evidence type="ECO:0000313" key="7">
    <source>
        <dbReference type="EMBL" id="MBO1364087.1"/>
    </source>
</evidence>
<dbReference type="Proteomes" id="UP000664265">
    <property type="component" value="Unassembled WGS sequence"/>
</dbReference>
<dbReference type="InterPro" id="IPR037682">
    <property type="entry name" value="TonB_C"/>
</dbReference>
<feature type="domain" description="Thioredoxin" evidence="6">
    <location>
        <begin position="35"/>
        <end position="181"/>
    </location>
</feature>
<dbReference type="RefSeq" id="WP_107582093.1">
    <property type="nucleotide sequence ID" value="NZ_JAERMS010000037.1"/>
</dbReference>
<accession>A0ABS3M7C7</accession>
<evidence type="ECO:0000256" key="3">
    <source>
        <dbReference type="ARBA" id="ARBA00023157"/>
    </source>
</evidence>
<sequence length="307" mass="35079">MKTTLFTIALMALSLTVYAQETTEDLDAKYGTELLKSGTPAPDFTLLHGLGNITKFNFKQDGMGGYVVLDFWASWCSDCRREMPTVRAMSEKYFDKGVSFIGISYDTDSVQWKKCATEQYKLVGVQLSELKKWKETQTSKDYHIKWLPTMYLINPDGTVNLATVDSRKMERRLAELDSMGELEKYKLSLPQFPGGVGSLVQFLRSNVKYPKACQKVGIEARVLVGFIVAENGELQNIRVEEYKQLGKFTAGKITSLALLKQKEQECRRLFEQEALRVTGKMAHWQPARRNGKNVRVYFTVPFVFRLR</sequence>
<dbReference type="SUPFAM" id="SSF52833">
    <property type="entry name" value="Thioredoxin-like"/>
    <property type="match status" value="1"/>
</dbReference>
<dbReference type="PROSITE" id="PS51352">
    <property type="entry name" value="THIOREDOXIN_2"/>
    <property type="match status" value="1"/>
</dbReference>
<dbReference type="InterPro" id="IPR036249">
    <property type="entry name" value="Thioredoxin-like_sf"/>
</dbReference>
<comment type="caution">
    <text evidence="7">The sequence shown here is derived from an EMBL/GenBank/DDBJ whole genome shotgun (WGS) entry which is preliminary data.</text>
</comment>
<protein>
    <submittedName>
        <fullName evidence="7">Redoxin domain-containing protein</fullName>
    </submittedName>
</protein>
<feature type="chain" id="PRO_5047172209" evidence="5">
    <location>
        <begin position="20"/>
        <end position="307"/>
    </location>
</feature>
<dbReference type="Pfam" id="PF00578">
    <property type="entry name" value="AhpC-TSA"/>
    <property type="match status" value="1"/>
</dbReference>
<evidence type="ECO:0000256" key="1">
    <source>
        <dbReference type="ARBA" id="ARBA00004196"/>
    </source>
</evidence>
<dbReference type="InterPro" id="IPR013766">
    <property type="entry name" value="Thioredoxin_domain"/>
</dbReference>
<keyword evidence="2" id="KW-0201">Cytochrome c-type biogenesis</keyword>
<proteinExistence type="predicted"/>
<dbReference type="PANTHER" id="PTHR42852:SF6">
    <property type="entry name" value="THIOL:DISULFIDE INTERCHANGE PROTEIN DSBE"/>
    <property type="match status" value="1"/>
</dbReference>
<evidence type="ECO:0000256" key="5">
    <source>
        <dbReference type="SAM" id="SignalP"/>
    </source>
</evidence>
<evidence type="ECO:0000256" key="2">
    <source>
        <dbReference type="ARBA" id="ARBA00022748"/>
    </source>
</evidence>
<evidence type="ECO:0000259" key="6">
    <source>
        <dbReference type="PROSITE" id="PS51352"/>
    </source>
</evidence>
<dbReference type="PANTHER" id="PTHR42852">
    <property type="entry name" value="THIOL:DISULFIDE INTERCHANGE PROTEIN DSBE"/>
    <property type="match status" value="1"/>
</dbReference>
<dbReference type="InterPro" id="IPR050553">
    <property type="entry name" value="Thioredoxin_ResA/DsbE_sf"/>
</dbReference>
<keyword evidence="5" id="KW-0732">Signal</keyword>
<comment type="subcellular location">
    <subcellularLocation>
        <location evidence="1">Cell envelope</location>
    </subcellularLocation>
</comment>
<organism evidence="7 8">
    <name type="scientific">Prevotella illustrans</name>
    <dbReference type="NCBI Taxonomy" id="2800387"/>
    <lineage>
        <taxon>Bacteria</taxon>
        <taxon>Pseudomonadati</taxon>
        <taxon>Bacteroidota</taxon>
        <taxon>Bacteroidia</taxon>
        <taxon>Bacteroidales</taxon>
        <taxon>Prevotellaceae</taxon>
        <taxon>Prevotella</taxon>
    </lineage>
</organism>
<evidence type="ECO:0000256" key="4">
    <source>
        <dbReference type="ARBA" id="ARBA00023284"/>
    </source>
</evidence>
<dbReference type="SUPFAM" id="SSF74653">
    <property type="entry name" value="TolA/TonB C-terminal domain"/>
    <property type="match status" value="1"/>
</dbReference>
<reference evidence="7 8" key="1">
    <citation type="submission" date="2021-01" db="EMBL/GenBank/DDBJ databases">
        <title>Prevotella A2931 sp. nov.</title>
        <authorList>
            <person name="Buhl M."/>
            <person name="Oberhettinger P."/>
        </authorList>
    </citation>
    <scope>NUCLEOTIDE SEQUENCE [LARGE SCALE GENOMIC DNA]</scope>
    <source>
        <strain evidence="7 8">A2931</strain>
    </source>
</reference>
<keyword evidence="4" id="KW-0676">Redox-active center</keyword>